<dbReference type="InterPro" id="IPR055170">
    <property type="entry name" value="GFO_IDH_MocA-like_dom"/>
</dbReference>
<protein>
    <submittedName>
        <fullName evidence="5">NDP-hexose-3-ketoreductase</fullName>
    </submittedName>
</protein>
<keyword evidence="6" id="KW-1185">Reference proteome</keyword>
<dbReference type="PANTHER" id="PTHR22604">
    <property type="entry name" value="OXIDOREDUCTASES"/>
    <property type="match status" value="1"/>
</dbReference>
<comment type="caution">
    <text evidence="5">The sequence shown here is derived from an EMBL/GenBank/DDBJ whole genome shotgun (WGS) entry which is preliminary data.</text>
</comment>
<dbReference type="AlphaFoldDB" id="A0A3E0HEY0"/>
<keyword evidence="2" id="KW-0560">Oxidoreductase</keyword>
<dbReference type="Pfam" id="PF22725">
    <property type="entry name" value="GFO_IDH_MocA_C3"/>
    <property type="match status" value="1"/>
</dbReference>
<evidence type="ECO:0000256" key="2">
    <source>
        <dbReference type="ARBA" id="ARBA00023002"/>
    </source>
</evidence>
<dbReference type="GO" id="GO:0000166">
    <property type="term" value="F:nucleotide binding"/>
    <property type="evidence" value="ECO:0007669"/>
    <property type="project" value="InterPro"/>
</dbReference>
<dbReference type="PANTHER" id="PTHR22604:SF105">
    <property type="entry name" value="TRANS-1,2-DIHYDROBENZENE-1,2-DIOL DEHYDROGENASE"/>
    <property type="match status" value="1"/>
</dbReference>
<organism evidence="5 6">
    <name type="scientific">Kutzneria buriramensis</name>
    <dbReference type="NCBI Taxonomy" id="1045776"/>
    <lineage>
        <taxon>Bacteria</taxon>
        <taxon>Bacillati</taxon>
        <taxon>Actinomycetota</taxon>
        <taxon>Actinomycetes</taxon>
        <taxon>Pseudonocardiales</taxon>
        <taxon>Pseudonocardiaceae</taxon>
        <taxon>Kutzneria</taxon>
    </lineage>
</organism>
<dbReference type="RefSeq" id="WP_246015584.1">
    <property type="nucleotide sequence ID" value="NZ_CP144375.1"/>
</dbReference>
<feature type="domain" description="Gfo/Idh/MocA-like oxidoreductase N-terminal" evidence="3">
    <location>
        <begin position="2"/>
        <end position="119"/>
    </location>
</feature>
<dbReference type="Gene3D" id="3.40.50.720">
    <property type="entry name" value="NAD(P)-binding Rossmann-like Domain"/>
    <property type="match status" value="1"/>
</dbReference>
<comment type="similarity">
    <text evidence="1">Belongs to the Gfo/Idh/MocA family.</text>
</comment>
<accession>A0A3E0HEY0</accession>
<dbReference type="InterPro" id="IPR050984">
    <property type="entry name" value="Gfo/Idh/MocA_domain"/>
</dbReference>
<dbReference type="GO" id="GO:0016491">
    <property type="term" value="F:oxidoreductase activity"/>
    <property type="evidence" value="ECO:0007669"/>
    <property type="project" value="UniProtKB-KW"/>
</dbReference>
<sequence length="312" mass="33188">MNLGVLGCADIAWRMVLPAVERASGIRVAAVASRDADKAGKFARRFECDAVVGYESLLERSDVDAVYIPLPNALHVPWAVEAVKAGKHLLVEKPLAPSLAEARSLVELAETCGVVVVEGFMFLHHSQHRAVAEVVASGRIGAVREFSAVFGIPGLPADNIRYSSSLGGGALLDLGVYPLRAAQFFLGDVSVAGAVSTVDGVDVGGAVLVEGDGRIGRLAYGMQHGYQCSYSLWGSHGRITVDRAFTTPAGMAPNVLVEQPSGNSRLELPADDQFRNMVEDFARVVRTGEHAHGEVLRQAALVSAVQEFSDRR</sequence>
<dbReference type="EMBL" id="QUNO01000009">
    <property type="protein sequence ID" value="REH43758.1"/>
    <property type="molecule type" value="Genomic_DNA"/>
</dbReference>
<proteinExistence type="inferred from homology"/>
<dbReference type="Proteomes" id="UP000256269">
    <property type="component" value="Unassembled WGS sequence"/>
</dbReference>
<dbReference type="InterPro" id="IPR036291">
    <property type="entry name" value="NAD(P)-bd_dom_sf"/>
</dbReference>
<evidence type="ECO:0000313" key="6">
    <source>
        <dbReference type="Proteomes" id="UP000256269"/>
    </source>
</evidence>
<evidence type="ECO:0000313" key="5">
    <source>
        <dbReference type="EMBL" id="REH43758.1"/>
    </source>
</evidence>
<evidence type="ECO:0000256" key="1">
    <source>
        <dbReference type="ARBA" id="ARBA00010928"/>
    </source>
</evidence>
<dbReference type="Gene3D" id="3.30.360.10">
    <property type="entry name" value="Dihydrodipicolinate Reductase, domain 2"/>
    <property type="match status" value="1"/>
</dbReference>
<evidence type="ECO:0000259" key="4">
    <source>
        <dbReference type="Pfam" id="PF22725"/>
    </source>
</evidence>
<feature type="domain" description="GFO/IDH/MocA-like oxidoreductase" evidence="4">
    <location>
        <begin position="128"/>
        <end position="239"/>
    </location>
</feature>
<reference evidence="5 6" key="1">
    <citation type="submission" date="2018-08" db="EMBL/GenBank/DDBJ databases">
        <title>Genomic Encyclopedia of Archaeal and Bacterial Type Strains, Phase II (KMG-II): from individual species to whole genera.</title>
        <authorList>
            <person name="Goeker M."/>
        </authorList>
    </citation>
    <scope>NUCLEOTIDE SEQUENCE [LARGE SCALE GENOMIC DNA]</scope>
    <source>
        <strain evidence="5 6">DSM 45791</strain>
    </source>
</reference>
<gene>
    <name evidence="5" type="ORF">BCF44_109301</name>
</gene>
<dbReference type="SUPFAM" id="SSF55347">
    <property type="entry name" value="Glyceraldehyde-3-phosphate dehydrogenase-like, C-terminal domain"/>
    <property type="match status" value="1"/>
</dbReference>
<evidence type="ECO:0000259" key="3">
    <source>
        <dbReference type="Pfam" id="PF01408"/>
    </source>
</evidence>
<dbReference type="SUPFAM" id="SSF51735">
    <property type="entry name" value="NAD(P)-binding Rossmann-fold domains"/>
    <property type="match status" value="1"/>
</dbReference>
<name>A0A3E0HEY0_9PSEU</name>
<dbReference type="InterPro" id="IPR000683">
    <property type="entry name" value="Gfo/Idh/MocA-like_OxRdtase_N"/>
</dbReference>
<dbReference type="Pfam" id="PF01408">
    <property type="entry name" value="GFO_IDH_MocA"/>
    <property type="match status" value="1"/>
</dbReference>